<keyword evidence="6 7" id="KW-0472">Membrane</keyword>
<evidence type="ECO:0000256" key="6">
    <source>
        <dbReference type="ARBA" id="ARBA00023136"/>
    </source>
</evidence>
<feature type="transmembrane region" description="Helical" evidence="7">
    <location>
        <begin position="802"/>
        <end position="821"/>
    </location>
</feature>
<evidence type="ECO:0000313" key="9">
    <source>
        <dbReference type="EMBL" id="KAK3251593.1"/>
    </source>
</evidence>
<dbReference type="Gene3D" id="1.20.1640.10">
    <property type="entry name" value="Multidrug efflux transporter AcrB transmembrane domain"/>
    <property type="match status" value="2"/>
</dbReference>
<comment type="subcellular location">
    <subcellularLocation>
        <location evidence="1">Cell membrane</location>
        <topology evidence="1">Multi-pass membrane protein</topology>
    </subcellularLocation>
</comment>
<keyword evidence="4 7" id="KW-0812">Transmembrane</keyword>
<keyword evidence="5 7" id="KW-1133">Transmembrane helix</keyword>
<evidence type="ECO:0000256" key="3">
    <source>
        <dbReference type="ARBA" id="ARBA00022475"/>
    </source>
</evidence>
<name>A0AAE0CAT0_9CHLO</name>
<accession>A0AAE0CAT0</accession>
<dbReference type="AlphaFoldDB" id="A0AAE0CAT0"/>
<feature type="transmembrane region" description="Helical" evidence="7">
    <location>
        <begin position="688"/>
        <end position="706"/>
    </location>
</feature>
<gene>
    <name evidence="9" type="ORF">CYMTET_39076</name>
</gene>
<sequence length="878" mass="96807">MDKDISFVAEYCKVLQWLKFGVFAFWVTILAIGCWAAPMFMNNASISGDAPPGYPSHKAQSTLESKFPEQSDVDSLSLMVTKSASSSERVSGLKFQEYSLRLRDDVIKWQDHHCHNSVVDMPWAFSTAATYVQMNLSLAAFDFFSSDDMTGLISIDVIQDADPCGDPFYDWFKRHMHDLADDINLNQTYKSEGDIYVSVISMEYLNRDSDAGIEKDMVSIDGVSLPLAMLILCIVIRSWRLLPLPLISVALSVASSFTIMYPISEVLEVASMCPSVMISSIIAMSIDYSLFLASRYQEELMHGVDPVHAVQVMLGSAGHMVMVSGLIFVCCMASLTVLHADPMMFSFGVGAGVAILMCMLVNLTVTPALLYTFPMFFSGTSVRGFSIQVFWQRFLHAIGQKSGLSSTEDASGLVEPLIESTVASQDMQLFMPEEPGVAANEGSDPDGDVPVDLRGVSPRWLKVAQLTLRFRWPLMLLIMLALLLPVAIFLPDFTISIDYDLIIPRRSDAGKAFRQLSKAFSKGETLPYQLLFSTMNDSSTILTNDHFVQAESVIAKLKSDQRTSDILSRGDGADFNGLFYIGQPVDFTLLRDAQNQSCGMQNLEPICSCRQQTCFLQLAYRNFLSADHTTGLVSLALPVNPLSAEGIDWLQSARDVIDDMKMKDLYVGIAGDSAIEVDSYHQSYSQLTLLYTLVGVVVFVLMLVAFRSLAMAIYTVVSLTLTIACVYSLSVPVYLKDSLHDLGIQALSLDQGVESKVPMLSFPMLVGLGVDYNVFLLTRIVEYRQLGFTDEAAIMLGTARTGPIITAAGVIMIVAFGSMLLSGTFVLNQFGFFLALSVALDTFIVRTIMVPAMMNICGNLNWWWNAMPPGIKNVPLHM</sequence>
<evidence type="ECO:0000256" key="2">
    <source>
        <dbReference type="ARBA" id="ARBA00010157"/>
    </source>
</evidence>
<dbReference type="PANTHER" id="PTHR33406:SF6">
    <property type="entry name" value="MEMBRANE PROTEIN YDGH-RELATED"/>
    <property type="match status" value="1"/>
</dbReference>
<evidence type="ECO:0000256" key="4">
    <source>
        <dbReference type="ARBA" id="ARBA00022692"/>
    </source>
</evidence>
<evidence type="ECO:0000256" key="5">
    <source>
        <dbReference type="ARBA" id="ARBA00022989"/>
    </source>
</evidence>
<organism evidence="9 10">
    <name type="scientific">Cymbomonas tetramitiformis</name>
    <dbReference type="NCBI Taxonomy" id="36881"/>
    <lineage>
        <taxon>Eukaryota</taxon>
        <taxon>Viridiplantae</taxon>
        <taxon>Chlorophyta</taxon>
        <taxon>Pyramimonadophyceae</taxon>
        <taxon>Pyramimonadales</taxon>
        <taxon>Pyramimonadaceae</taxon>
        <taxon>Cymbomonas</taxon>
    </lineage>
</organism>
<evidence type="ECO:0000313" key="10">
    <source>
        <dbReference type="Proteomes" id="UP001190700"/>
    </source>
</evidence>
<feature type="transmembrane region" description="Helical" evidence="7">
    <location>
        <begin position="760"/>
        <end position="781"/>
    </location>
</feature>
<dbReference type="EMBL" id="LGRX02025952">
    <property type="protein sequence ID" value="KAK3251593.1"/>
    <property type="molecule type" value="Genomic_DNA"/>
</dbReference>
<comment type="similarity">
    <text evidence="2">Belongs to the resistance-nodulation-cell division (RND) (TC 2.A.6) family. MmpL subfamily.</text>
</comment>
<dbReference type="PANTHER" id="PTHR33406">
    <property type="entry name" value="MEMBRANE PROTEIN MJ1562-RELATED"/>
    <property type="match status" value="1"/>
</dbReference>
<evidence type="ECO:0000256" key="7">
    <source>
        <dbReference type="SAM" id="Phobius"/>
    </source>
</evidence>
<keyword evidence="3" id="KW-1003">Cell membrane</keyword>
<feature type="domain" description="Membrane transport protein MMPL" evidence="8">
    <location>
        <begin position="506"/>
        <end position="863"/>
    </location>
</feature>
<dbReference type="Proteomes" id="UP001190700">
    <property type="component" value="Unassembled WGS sequence"/>
</dbReference>
<feature type="domain" description="Membrane transport protein MMPL" evidence="8">
    <location>
        <begin position="51"/>
        <end position="394"/>
    </location>
</feature>
<feature type="transmembrane region" description="Helical" evidence="7">
    <location>
        <begin position="20"/>
        <end position="41"/>
    </location>
</feature>
<feature type="transmembrane region" description="Helical" evidence="7">
    <location>
        <begin position="245"/>
        <end position="264"/>
    </location>
</feature>
<comment type="caution">
    <text evidence="9">The sequence shown here is derived from an EMBL/GenBank/DDBJ whole genome shotgun (WGS) entry which is preliminary data.</text>
</comment>
<dbReference type="GO" id="GO:0005886">
    <property type="term" value="C:plasma membrane"/>
    <property type="evidence" value="ECO:0007669"/>
    <property type="project" value="UniProtKB-SubCell"/>
</dbReference>
<reference evidence="9 10" key="1">
    <citation type="journal article" date="2015" name="Genome Biol. Evol.">
        <title>Comparative Genomics of a Bacterivorous Green Alga Reveals Evolutionary Causalities and Consequences of Phago-Mixotrophic Mode of Nutrition.</title>
        <authorList>
            <person name="Burns J.A."/>
            <person name="Paasch A."/>
            <person name="Narechania A."/>
            <person name="Kim E."/>
        </authorList>
    </citation>
    <scope>NUCLEOTIDE SEQUENCE [LARGE SCALE GENOMIC DNA]</scope>
    <source>
        <strain evidence="9 10">PLY_AMNH</strain>
    </source>
</reference>
<protein>
    <recommendedName>
        <fullName evidence="8">Membrane transport protein MMPL domain-containing protein</fullName>
    </recommendedName>
</protein>
<dbReference type="InterPro" id="IPR050545">
    <property type="entry name" value="Mycobact_MmpL"/>
</dbReference>
<feature type="transmembrane region" description="Helical" evidence="7">
    <location>
        <begin position="472"/>
        <end position="490"/>
    </location>
</feature>
<evidence type="ECO:0000259" key="8">
    <source>
        <dbReference type="Pfam" id="PF03176"/>
    </source>
</evidence>
<proteinExistence type="inferred from homology"/>
<keyword evidence="10" id="KW-1185">Reference proteome</keyword>
<feature type="transmembrane region" description="Helical" evidence="7">
    <location>
        <begin position="345"/>
        <end position="365"/>
    </location>
</feature>
<dbReference type="Pfam" id="PF03176">
    <property type="entry name" value="MMPL"/>
    <property type="match status" value="2"/>
</dbReference>
<evidence type="ECO:0000256" key="1">
    <source>
        <dbReference type="ARBA" id="ARBA00004651"/>
    </source>
</evidence>
<feature type="transmembrane region" description="Helical" evidence="7">
    <location>
        <begin position="276"/>
        <end position="296"/>
    </location>
</feature>
<dbReference type="SUPFAM" id="SSF82866">
    <property type="entry name" value="Multidrug efflux transporter AcrB transmembrane domain"/>
    <property type="match status" value="2"/>
</dbReference>
<feature type="transmembrane region" description="Helical" evidence="7">
    <location>
        <begin position="713"/>
        <end position="735"/>
    </location>
</feature>
<feature type="transmembrane region" description="Helical" evidence="7">
    <location>
        <begin position="316"/>
        <end position="338"/>
    </location>
</feature>
<dbReference type="InterPro" id="IPR004869">
    <property type="entry name" value="MMPL_dom"/>
</dbReference>
<dbReference type="PROSITE" id="PS51257">
    <property type="entry name" value="PROKAR_LIPOPROTEIN"/>
    <property type="match status" value="1"/>
</dbReference>